<protein>
    <submittedName>
        <fullName evidence="2">Uncharacterized protein</fullName>
    </submittedName>
</protein>
<evidence type="ECO:0000313" key="3">
    <source>
        <dbReference type="Proteomes" id="UP000791440"/>
    </source>
</evidence>
<comment type="caution">
    <text evidence="2">The sequence shown here is derived from an EMBL/GenBank/DDBJ whole genome shotgun (WGS) entry which is preliminary data.</text>
</comment>
<evidence type="ECO:0000313" key="2">
    <source>
        <dbReference type="EMBL" id="KAG6455600.1"/>
    </source>
</evidence>
<organism evidence="2 3">
    <name type="scientific">Manduca sexta</name>
    <name type="common">Tobacco hawkmoth</name>
    <name type="synonym">Tobacco hornworm</name>
    <dbReference type="NCBI Taxonomy" id="7130"/>
    <lineage>
        <taxon>Eukaryota</taxon>
        <taxon>Metazoa</taxon>
        <taxon>Ecdysozoa</taxon>
        <taxon>Arthropoda</taxon>
        <taxon>Hexapoda</taxon>
        <taxon>Insecta</taxon>
        <taxon>Pterygota</taxon>
        <taxon>Neoptera</taxon>
        <taxon>Endopterygota</taxon>
        <taxon>Lepidoptera</taxon>
        <taxon>Glossata</taxon>
        <taxon>Ditrysia</taxon>
        <taxon>Bombycoidea</taxon>
        <taxon>Sphingidae</taxon>
        <taxon>Sphinginae</taxon>
        <taxon>Sphingini</taxon>
        <taxon>Manduca</taxon>
    </lineage>
</organism>
<dbReference type="Proteomes" id="UP000791440">
    <property type="component" value="Unassembled WGS sequence"/>
</dbReference>
<evidence type="ECO:0000256" key="1">
    <source>
        <dbReference type="SAM" id="SignalP"/>
    </source>
</evidence>
<sequence length="97" mass="9754">MASVKFVIFVAVTLALNSHFAHSQYFGGGYGGYPIYGNSDDDNWDVMLPILLLALWGRGGYGGYGGGFGGYPPIPYGGYGGGCCGGCGGGCGCGCGC</sequence>
<keyword evidence="3" id="KW-1185">Reference proteome</keyword>
<feature type="chain" id="PRO_5037736235" evidence="1">
    <location>
        <begin position="24"/>
        <end position="97"/>
    </location>
</feature>
<reference evidence="2" key="1">
    <citation type="journal article" date="2016" name="Insect Biochem. Mol. Biol.">
        <title>Multifaceted biological insights from a draft genome sequence of the tobacco hornworm moth, Manduca sexta.</title>
        <authorList>
            <person name="Kanost M.R."/>
            <person name="Arrese E.L."/>
            <person name="Cao X."/>
            <person name="Chen Y.R."/>
            <person name="Chellapilla S."/>
            <person name="Goldsmith M.R."/>
            <person name="Grosse-Wilde E."/>
            <person name="Heckel D.G."/>
            <person name="Herndon N."/>
            <person name="Jiang H."/>
            <person name="Papanicolaou A."/>
            <person name="Qu J."/>
            <person name="Soulages J.L."/>
            <person name="Vogel H."/>
            <person name="Walters J."/>
            <person name="Waterhouse R.M."/>
            <person name="Ahn S.J."/>
            <person name="Almeida F.C."/>
            <person name="An C."/>
            <person name="Aqrawi P."/>
            <person name="Bretschneider A."/>
            <person name="Bryant W.B."/>
            <person name="Bucks S."/>
            <person name="Chao H."/>
            <person name="Chevignon G."/>
            <person name="Christen J.M."/>
            <person name="Clarke D.F."/>
            <person name="Dittmer N.T."/>
            <person name="Ferguson L.C.F."/>
            <person name="Garavelou S."/>
            <person name="Gordon K.H.J."/>
            <person name="Gunaratna R.T."/>
            <person name="Han Y."/>
            <person name="Hauser F."/>
            <person name="He Y."/>
            <person name="Heidel-Fischer H."/>
            <person name="Hirsh A."/>
            <person name="Hu Y."/>
            <person name="Jiang H."/>
            <person name="Kalra D."/>
            <person name="Klinner C."/>
            <person name="Konig C."/>
            <person name="Kovar C."/>
            <person name="Kroll A.R."/>
            <person name="Kuwar S.S."/>
            <person name="Lee S.L."/>
            <person name="Lehman R."/>
            <person name="Li K."/>
            <person name="Li Z."/>
            <person name="Liang H."/>
            <person name="Lovelace S."/>
            <person name="Lu Z."/>
            <person name="Mansfield J.H."/>
            <person name="McCulloch K.J."/>
            <person name="Mathew T."/>
            <person name="Morton B."/>
            <person name="Muzny D.M."/>
            <person name="Neunemann D."/>
            <person name="Ongeri F."/>
            <person name="Pauchet Y."/>
            <person name="Pu L.L."/>
            <person name="Pyrousis I."/>
            <person name="Rao X.J."/>
            <person name="Redding A."/>
            <person name="Roesel C."/>
            <person name="Sanchez-Gracia A."/>
            <person name="Schaack S."/>
            <person name="Shukla A."/>
            <person name="Tetreau G."/>
            <person name="Wang Y."/>
            <person name="Xiong G.H."/>
            <person name="Traut W."/>
            <person name="Walsh T.K."/>
            <person name="Worley K.C."/>
            <person name="Wu D."/>
            <person name="Wu W."/>
            <person name="Wu Y.Q."/>
            <person name="Zhang X."/>
            <person name="Zou Z."/>
            <person name="Zucker H."/>
            <person name="Briscoe A.D."/>
            <person name="Burmester T."/>
            <person name="Clem R.J."/>
            <person name="Feyereisen R."/>
            <person name="Grimmelikhuijzen C.J.P."/>
            <person name="Hamodrakas S.J."/>
            <person name="Hansson B.S."/>
            <person name="Huguet E."/>
            <person name="Jermiin L.S."/>
            <person name="Lan Q."/>
            <person name="Lehman H.K."/>
            <person name="Lorenzen M."/>
            <person name="Merzendorfer H."/>
            <person name="Michalopoulos I."/>
            <person name="Morton D.B."/>
            <person name="Muthukrishnan S."/>
            <person name="Oakeshott J.G."/>
            <person name="Palmer W."/>
            <person name="Park Y."/>
            <person name="Passarelli A.L."/>
            <person name="Rozas J."/>
            <person name="Schwartz L.M."/>
            <person name="Smith W."/>
            <person name="Southgate A."/>
            <person name="Vilcinskas A."/>
            <person name="Vogt R."/>
            <person name="Wang P."/>
            <person name="Werren J."/>
            <person name="Yu X.Q."/>
            <person name="Zhou J.J."/>
            <person name="Brown S.J."/>
            <person name="Scherer S.E."/>
            <person name="Richards S."/>
            <person name="Blissard G.W."/>
        </authorList>
    </citation>
    <scope>NUCLEOTIDE SEQUENCE</scope>
</reference>
<dbReference type="EMBL" id="JH668493">
    <property type="protein sequence ID" value="KAG6455600.1"/>
    <property type="molecule type" value="Genomic_DNA"/>
</dbReference>
<feature type="signal peptide" evidence="1">
    <location>
        <begin position="1"/>
        <end position="23"/>
    </location>
</feature>
<keyword evidence="1" id="KW-0732">Signal</keyword>
<dbReference type="AlphaFoldDB" id="A0A922CQF8"/>
<accession>A0A922CQF8</accession>
<reference evidence="2" key="2">
    <citation type="submission" date="2020-12" db="EMBL/GenBank/DDBJ databases">
        <authorList>
            <person name="Kanost M."/>
        </authorList>
    </citation>
    <scope>NUCLEOTIDE SEQUENCE</scope>
</reference>
<proteinExistence type="predicted"/>
<name>A0A922CQF8_MANSE</name>
<gene>
    <name evidence="2" type="ORF">O3G_MSEX009264</name>
</gene>